<evidence type="ECO:0000256" key="2">
    <source>
        <dbReference type="ARBA" id="ARBA00022737"/>
    </source>
</evidence>
<proteinExistence type="inferred from homology"/>
<evidence type="ECO:0000256" key="3">
    <source>
        <dbReference type="PROSITE-ProRule" id="PRU00708"/>
    </source>
</evidence>
<keyword evidence="5" id="KW-1185">Reference proteome</keyword>
<dbReference type="AlphaFoldDB" id="A0AAV7ED34"/>
<accession>A0AAV7ED34</accession>
<comment type="caution">
    <text evidence="4">The sequence shown here is derived from an EMBL/GenBank/DDBJ whole genome shotgun (WGS) entry which is preliminary data.</text>
</comment>
<feature type="repeat" description="PPR" evidence="3">
    <location>
        <begin position="292"/>
        <end position="328"/>
    </location>
</feature>
<protein>
    <recommendedName>
        <fullName evidence="6">Pentatricopeptide repeat-containing protein</fullName>
    </recommendedName>
</protein>
<dbReference type="Pfam" id="PF13041">
    <property type="entry name" value="PPR_2"/>
    <property type="match status" value="2"/>
</dbReference>
<dbReference type="PROSITE" id="PS51375">
    <property type="entry name" value="PPR"/>
    <property type="match status" value="7"/>
</dbReference>
<name>A0AAV7ED34_ARIFI</name>
<gene>
    <name evidence="4" type="ORF">H6P81_012757</name>
</gene>
<dbReference type="Gene3D" id="1.25.40.10">
    <property type="entry name" value="Tetratricopeptide repeat domain"/>
    <property type="match status" value="4"/>
</dbReference>
<feature type="repeat" description="PPR" evidence="3">
    <location>
        <begin position="433"/>
        <end position="467"/>
    </location>
</feature>
<dbReference type="NCBIfam" id="TIGR00756">
    <property type="entry name" value="PPR"/>
    <property type="match status" value="5"/>
</dbReference>
<dbReference type="Pfam" id="PF01535">
    <property type="entry name" value="PPR"/>
    <property type="match status" value="5"/>
</dbReference>
<dbReference type="Proteomes" id="UP000825729">
    <property type="component" value="Unassembled WGS sequence"/>
</dbReference>
<feature type="repeat" description="PPR" evidence="3">
    <location>
        <begin position="503"/>
        <end position="537"/>
    </location>
</feature>
<evidence type="ECO:0008006" key="6">
    <source>
        <dbReference type="Google" id="ProtNLM"/>
    </source>
</evidence>
<dbReference type="InterPro" id="IPR002885">
    <property type="entry name" value="PPR_rpt"/>
</dbReference>
<dbReference type="GO" id="GO:0003729">
    <property type="term" value="F:mRNA binding"/>
    <property type="evidence" value="ECO:0007669"/>
    <property type="project" value="TreeGrafter"/>
</dbReference>
<organism evidence="4 5">
    <name type="scientific">Aristolochia fimbriata</name>
    <name type="common">White veined hardy Dutchman's pipe vine</name>
    <dbReference type="NCBI Taxonomy" id="158543"/>
    <lineage>
        <taxon>Eukaryota</taxon>
        <taxon>Viridiplantae</taxon>
        <taxon>Streptophyta</taxon>
        <taxon>Embryophyta</taxon>
        <taxon>Tracheophyta</taxon>
        <taxon>Spermatophyta</taxon>
        <taxon>Magnoliopsida</taxon>
        <taxon>Magnoliidae</taxon>
        <taxon>Piperales</taxon>
        <taxon>Aristolochiaceae</taxon>
        <taxon>Aristolochia</taxon>
    </lineage>
</organism>
<feature type="repeat" description="PPR" evidence="3">
    <location>
        <begin position="363"/>
        <end position="397"/>
    </location>
</feature>
<evidence type="ECO:0000313" key="5">
    <source>
        <dbReference type="Proteomes" id="UP000825729"/>
    </source>
</evidence>
<dbReference type="PANTHER" id="PTHR47938">
    <property type="entry name" value="RESPIRATORY COMPLEX I CHAPERONE (CIA84), PUTATIVE (AFU_ORTHOLOGUE AFUA_2G06020)-RELATED"/>
    <property type="match status" value="1"/>
</dbReference>
<feature type="repeat" description="PPR" evidence="3">
    <location>
        <begin position="468"/>
        <end position="502"/>
    </location>
</feature>
<dbReference type="InterPro" id="IPR011990">
    <property type="entry name" value="TPR-like_helical_dom_sf"/>
</dbReference>
<feature type="repeat" description="PPR" evidence="3">
    <location>
        <begin position="398"/>
        <end position="432"/>
    </location>
</feature>
<comment type="similarity">
    <text evidence="1">Belongs to the PPR family. P subfamily.</text>
</comment>
<evidence type="ECO:0000313" key="4">
    <source>
        <dbReference type="EMBL" id="KAG9446629.1"/>
    </source>
</evidence>
<reference evidence="4 5" key="1">
    <citation type="submission" date="2021-07" db="EMBL/GenBank/DDBJ databases">
        <title>The Aristolochia fimbriata genome: insights into angiosperm evolution, floral development and chemical biosynthesis.</title>
        <authorList>
            <person name="Jiao Y."/>
        </authorList>
    </citation>
    <scope>NUCLEOTIDE SEQUENCE [LARGE SCALE GENOMIC DNA]</scope>
    <source>
        <strain evidence="4">IBCAS-2021</strain>
        <tissue evidence="4">Leaf</tissue>
    </source>
</reference>
<feature type="repeat" description="PPR" evidence="3">
    <location>
        <begin position="257"/>
        <end position="291"/>
    </location>
</feature>
<keyword evidence="2" id="KW-0677">Repeat</keyword>
<dbReference type="PANTHER" id="PTHR47938:SF47">
    <property type="entry name" value="ADR149WP"/>
    <property type="match status" value="1"/>
</dbReference>
<dbReference type="EMBL" id="JAINDJ010000005">
    <property type="protein sequence ID" value="KAG9446629.1"/>
    <property type="molecule type" value="Genomic_DNA"/>
</dbReference>
<sequence length="576" mass="64984">MMFNARVGRLLRHGHSFQSWEAFENMNKDSKPASRAHMVFIRELCKVDKADDALKVLNEMIQAKIYPVNRIYQLVISLMLKKGDMTKVAQINKMLGNLTPFDEKPSASSGNSVDCVTSCQESPTSLEISNYSVKQKLGSSQVHAIHLLEPLQKSLSSNDLQKVQAILSSSTDWALVQEALEKSSIQFTPELSVAILQGSQGNGQFALRFFKWLEEQPGYSNTAEAYNMAIKIAGSAKDFKHMRALYYEMRRKNLAVTANTWTIMIAQYGRVGLTEIALKKFKEMKHEGFIPDGSTYKFLIVFLCGRKGRKVEEALKIFQEMIGMGYLPDKELVETFFCCLCEMGKLSDARRSAASLCKRGFSLQVCYSLLIKALSRAGRLEEAVAVEKEVESLGVRVNEYIHGSIIHGLLRKGRVDEALQKVEAIKRTGNVPTVHIYTSLMVYFFKSRKVKEGLEIFEEIKTIGLEPTVITYSALIRGYLNEGMASDAWNIFHHMKKNGPSPDFRTYSLFVDCLCKIGRSEEGLHLLSEMLESGIVPSSVNFRNVFAGLNREGKPDLAYTVMQKKWTLAKLRKYLV</sequence>
<evidence type="ECO:0000256" key="1">
    <source>
        <dbReference type="ARBA" id="ARBA00007626"/>
    </source>
</evidence>